<keyword evidence="7 8" id="KW-0472">Membrane</keyword>
<sequence length="256" mass="28070">MHWTASPLSSALGAVATQVSTGGSAKASATPARPKRPLIPAVLLKFVMALSGFVLVAYLVVHMIGNLQIFWGPTAINGYAEWLRTLLEPVLGWEGFVWVVRIALLASVIGHIWAATLLALRAKRARPVKYAAGNKVKGSYTTRTMRWGGVIVLLFVIYHILDLTVGVANPVGAHLKPYENITAGFAPDRWYVTLFYVIALLAIWFHLRHGLWSAIQTLGWNSNRREKTLKAIATVFSTVLIVGFLIVPISATFGWI</sequence>
<organism evidence="9 10">
    <name type="scientific">Pseudonocardia oroxyli</name>
    <dbReference type="NCBI Taxonomy" id="366584"/>
    <lineage>
        <taxon>Bacteria</taxon>
        <taxon>Bacillati</taxon>
        <taxon>Actinomycetota</taxon>
        <taxon>Actinomycetes</taxon>
        <taxon>Pseudonocardiales</taxon>
        <taxon>Pseudonocardiaceae</taxon>
        <taxon>Pseudonocardia</taxon>
    </lineage>
</organism>
<name>A0A1G7K0E0_PSEOR</name>
<dbReference type="CDD" id="cd03498">
    <property type="entry name" value="SQR_TypeB_2_TM"/>
    <property type="match status" value="1"/>
</dbReference>
<dbReference type="NCBIfam" id="TIGR02046">
    <property type="entry name" value="sdhC_b558_fam"/>
    <property type="match status" value="1"/>
</dbReference>
<evidence type="ECO:0000256" key="1">
    <source>
        <dbReference type="ARBA" id="ARBA00004370"/>
    </source>
</evidence>
<dbReference type="Proteomes" id="UP000198967">
    <property type="component" value="Unassembled WGS sequence"/>
</dbReference>
<dbReference type="EMBL" id="FNBE01000004">
    <property type="protein sequence ID" value="SDF30461.1"/>
    <property type="molecule type" value="Genomic_DNA"/>
</dbReference>
<dbReference type="AlphaFoldDB" id="A0A1G7K0E0"/>
<proteinExistence type="predicted"/>
<evidence type="ECO:0000256" key="5">
    <source>
        <dbReference type="ARBA" id="ARBA00022989"/>
    </source>
</evidence>
<evidence type="ECO:0000313" key="10">
    <source>
        <dbReference type="Proteomes" id="UP000198967"/>
    </source>
</evidence>
<evidence type="ECO:0000313" key="9">
    <source>
        <dbReference type="EMBL" id="SDF30461.1"/>
    </source>
</evidence>
<reference evidence="9 10" key="1">
    <citation type="submission" date="2016-10" db="EMBL/GenBank/DDBJ databases">
        <authorList>
            <person name="de Groot N.N."/>
        </authorList>
    </citation>
    <scope>NUCLEOTIDE SEQUENCE [LARGE SCALE GENOMIC DNA]</scope>
    <source>
        <strain evidence="9 10">CGMCC 4.3143</strain>
    </source>
</reference>
<keyword evidence="2" id="KW-0349">Heme</keyword>
<dbReference type="STRING" id="366584.SAMN05216377_104203"/>
<dbReference type="GO" id="GO:0046872">
    <property type="term" value="F:metal ion binding"/>
    <property type="evidence" value="ECO:0007669"/>
    <property type="project" value="UniProtKB-KW"/>
</dbReference>
<dbReference type="SUPFAM" id="SSF81343">
    <property type="entry name" value="Fumarate reductase respiratory complex transmembrane subunits"/>
    <property type="match status" value="1"/>
</dbReference>
<feature type="transmembrane region" description="Helical" evidence="8">
    <location>
        <begin position="228"/>
        <end position="251"/>
    </location>
</feature>
<feature type="transmembrane region" description="Helical" evidence="8">
    <location>
        <begin position="42"/>
        <end position="64"/>
    </location>
</feature>
<keyword evidence="6" id="KW-0408">Iron</keyword>
<feature type="transmembrane region" description="Helical" evidence="8">
    <location>
        <begin position="189"/>
        <end position="207"/>
    </location>
</feature>
<keyword evidence="5 8" id="KW-1133">Transmembrane helix</keyword>
<dbReference type="Gene3D" id="1.20.1300.10">
    <property type="entry name" value="Fumarate reductase/succinate dehydrogenase, transmembrane subunit"/>
    <property type="match status" value="1"/>
</dbReference>
<dbReference type="Pfam" id="PF01127">
    <property type="entry name" value="Sdh_cyt"/>
    <property type="match status" value="1"/>
</dbReference>
<protein>
    <submittedName>
        <fullName evidence="9">Succinate dehydrogenase / fumarate reductase cytochrome b subunit</fullName>
    </submittedName>
</protein>
<feature type="transmembrane region" description="Helical" evidence="8">
    <location>
        <begin position="147"/>
        <end position="169"/>
    </location>
</feature>
<evidence type="ECO:0000256" key="7">
    <source>
        <dbReference type="ARBA" id="ARBA00023136"/>
    </source>
</evidence>
<evidence type="ECO:0000256" key="2">
    <source>
        <dbReference type="ARBA" id="ARBA00022617"/>
    </source>
</evidence>
<gene>
    <name evidence="9" type="ORF">SAMN05216377_104203</name>
</gene>
<dbReference type="InterPro" id="IPR034804">
    <property type="entry name" value="SQR/QFR_C/D"/>
</dbReference>
<keyword evidence="4" id="KW-0479">Metal-binding</keyword>
<dbReference type="InterPro" id="IPR011138">
    <property type="entry name" value="Cytochrome_b-558"/>
</dbReference>
<evidence type="ECO:0000256" key="8">
    <source>
        <dbReference type="SAM" id="Phobius"/>
    </source>
</evidence>
<accession>A0A1G7K0E0</accession>
<dbReference type="InterPro" id="IPR000701">
    <property type="entry name" value="SuccDH_FuR_B_TM-su"/>
</dbReference>
<evidence type="ECO:0000256" key="4">
    <source>
        <dbReference type="ARBA" id="ARBA00022723"/>
    </source>
</evidence>
<evidence type="ECO:0000256" key="3">
    <source>
        <dbReference type="ARBA" id="ARBA00022692"/>
    </source>
</evidence>
<keyword evidence="10" id="KW-1185">Reference proteome</keyword>
<dbReference type="GO" id="GO:0016020">
    <property type="term" value="C:membrane"/>
    <property type="evidence" value="ECO:0007669"/>
    <property type="project" value="UniProtKB-SubCell"/>
</dbReference>
<keyword evidence="3 8" id="KW-0812">Transmembrane</keyword>
<evidence type="ECO:0000256" key="6">
    <source>
        <dbReference type="ARBA" id="ARBA00023004"/>
    </source>
</evidence>
<feature type="transmembrane region" description="Helical" evidence="8">
    <location>
        <begin position="96"/>
        <end position="120"/>
    </location>
</feature>
<comment type="subcellular location">
    <subcellularLocation>
        <location evidence="1">Membrane</location>
    </subcellularLocation>
</comment>